<dbReference type="Proteomes" id="UP000189299">
    <property type="component" value="Unassembled WGS sequence"/>
</dbReference>
<proteinExistence type="predicted"/>
<protein>
    <recommendedName>
        <fullName evidence="6">SrtB family sortase</fullName>
    </recommendedName>
</protein>
<dbReference type="InterPro" id="IPR009835">
    <property type="entry name" value="SrtB"/>
</dbReference>
<keyword evidence="1" id="KW-0378">Hydrolase</keyword>
<feature type="active site" description="Acyl-thioester intermediate" evidence="2">
    <location>
        <position position="229"/>
    </location>
</feature>
<organism evidence="4 5">
    <name type="scientific">Enterococcus mundtii</name>
    <dbReference type="NCBI Taxonomy" id="53346"/>
    <lineage>
        <taxon>Bacteria</taxon>
        <taxon>Bacillati</taxon>
        <taxon>Bacillota</taxon>
        <taxon>Bacilli</taxon>
        <taxon>Lactobacillales</taxon>
        <taxon>Enterococcaceae</taxon>
        <taxon>Enterococcus</taxon>
    </lineage>
</organism>
<keyword evidence="3" id="KW-1133">Transmembrane helix</keyword>
<gene>
    <name evidence="4" type="ORF">BTN92_13850</name>
</gene>
<dbReference type="Gene3D" id="2.40.260.10">
    <property type="entry name" value="Sortase"/>
    <property type="match status" value="1"/>
</dbReference>
<keyword evidence="3" id="KW-0472">Membrane</keyword>
<feature type="transmembrane region" description="Helical" evidence="3">
    <location>
        <begin position="12"/>
        <end position="36"/>
    </location>
</feature>
<dbReference type="RefSeq" id="WP_062806172.1">
    <property type="nucleotide sequence ID" value="NZ_CABMMO010000016.1"/>
</dbReference>
<name>A0A1V2UCY2_ENTMU</name>
<keyword evidence="3" id="KW-0812">Transmembrane</keyword>
<reference evidence="4 5" key="1">
    <citation type="submission" date="2016-12" db="EMBL/GenBank/DDBJ databases">
        <authorList>
            <person name="Song W.-J."/>
            <person name="Kurnit D.M."/>
        </authorList>
    </citation>
    <scope>NUCLEOTIDE SEQUENCE [LARGE SCALE GENOMIC DNA]</scope>
    <source>
        <strain evidence="4 5">CGB1038-1_S1</strain>
    </source>
</reference>
<evidence type="ECO:0000256" key="3">
    <source>
        <dbReference type="SAM" id="Phobius"/>
    </source>
</evidence>
<dbReference type="OrthoDB" id="9806013at2"/>
<dbReference type="GO" id="GO:0016787">
    <property type="term" value="F:hydrolase activity"/>
    <property type="evidence" value="ECO:0007669"/>
    <property type="project" value="UniProtKB-KW"/>
</dbReference>
<dbReference type="Pfam" id="PF04203">
    <property type="entry name" value="Sortase"/>
    <property type="match status" value="1"/>
</dbReference>
<evidence type="ECO:0000313" key="4">
    <source>
        <dbReference type="EMBL" id="ONN41148.1"/>
    </source>
</evidence>
<evidence type="ECO:0000313" key="5">
    <source>
        <dbReference type="Proteomes" id="UP000189299"/>
    </source>
</evidence>
<feature type="active site" description="Proton donor/acceptor" evidence="2">
    <location>
        <position position="137"/>
    </location>
</feature>
<comment type="caution">
    <text evidence="4">The sequence shown here is derived from an EMBL/GenBank/DDBJ whole genome shotgun (WGS) entry which is preliminary data.</text>
</comment>
<dbReference type="InterPro" id="IPR005754">
    <property type="entry name" value="Sortase"/>
</dbReference>
<accession>A0A1V2UCY2</accession>
<dbReference type="SUPFAM" id="SSF63817">
    <property type="entry name" value="Sortase"/>
    <property type="match status" value="1"/>
</dbReference>
<evidence type="ECO:0000256" key="1">
    <source>
        <dbReference type="ARBA" id="ARBA00022801"/>
    </source>
</evidence>
<dbReference type="InterPro" id="IPR023365">
    <property type="entry name" value="Sortase_dom-sf"/>
</dbReference>
<sequence>MRNQIKKEAKKHFRISSILMLFTFIGLIVVGGRIIIETLPYIEGEKYYKKLSESYVKGQPNNKKIDFDALKIINSDIVGWLIFDEPKNINYPIVKSKDNKEYLTKTFQGTYDKYGSIFMDKDNNERFSDENTIIYGHNLGFGIGMFSELPTYQNSDFRKKYPYFYIYTISGEVKKYKIFFANYVKNTDKNYQNRFVNLDDYSNYLAFLNSQLNEEQLTAESKIVSLSTCAKPDVIDDKRFLVQAILVG</sequence>
<dbReference type="EMBL" id="MSTR01000016">
    <property type="protein sequence ID" value="ONN41148.1"/>
    <property type="molecule type" value="Genomic_DNA"/>
</dbReference>
<evidence type="ECO:0000256" key="2">
    <source>
        <dbReference type="PIRSR" id="PIRSR605754-1"/>
    </source>
</evidence>
<dbReference type="AlphaFoldDB" id="A0A1V2UCY2"/>
<dbReference type="CDD" id="cd05826">
    <property type="entry name" value="Sortase_B"/>
    <property type="match status" value="1"/>
</dbReference>
<evidence type="ECO:0008006" key="6">
    <source>
        <dbReference type="Google" id="ProtNLM"/>
    </source>
</evidence>